<proteinExistence type="predicted"/>
<comment type="caution">
    <text evidence="4">The sequence shown here is derived from an EMBL/GenBank/DDBJ whole genome shotgun (WGS) entry which is preliminary data.</text>
</comment>
<keyword evidence="2" id="KW-0812">Transmembrane</keyword>
<evidence type="ECO:0000256" key="2">
    <source>
        <dbReference type="SAM" id="Phobius"/>
    </source>
</evidence>
<evidence type="ECO:0000313" key="4">
    <source>
        <dbReference type="EMBL" id="MBC8531527.1"/>
    </source>
</evidence>
<dbReference type="Pfam" id="PF13240">
    <property type="entry name" value="Zn_Ribbon_1"/>
    <property type="match status" value="1"/>
</dbReference>
<evidence type="ECO:0000256" key="1">
    <source>
        <dbReference type="SAM" id="MobiDB-lite"/>
    </source>
</evidence>
<evidence type="ECO:0000313" key="5">
    <source>
        <dbReference type="Proteomes" id="UP000623172"/>
    </source>
</evidence>
<keyword evidence="2" id="KW-1133">Transmembrane helix</keyword>
<dbReference type="AlphaFoldDB" id="A0A926HL01"/>
<feature type="domain" description="Zinc-ribbon" evidence="3">
    <location>
        <begin position="2"/>
        <end position="23"/>
    </location>
</feature>
<gene>
    <name evidence="4" type="ORF">H8696_06655</name>
</gene>
<dbReference type="EMBL" id="JACRSR010000002">
    <property type="protein sequence ID" value="MBC8531527.1"/>
    <property type="molecule type" value="Genomic_DNA"/>
</dbReference>
<reference evidence="4" key="1">
    <citation type="submission" date="2020-08" db="EMBL/GenBank/DDBJ databases">
        <title>Genome public.</title>
        <authorList>
            <person name="Liu C."/>
            <person name="Sun Q."/>
        </authorList>
    </citation>
    <scope>NUCLEOTIDE SEQUENCE</scope>
    <source>
        <strain evidence="4">NSJ-53</strain>
    </source>
</reference>
<protein>
    <submittedName>
        <fullName evidence="4">Zinc ribbon domain-containing protein</fullName>
    </submittedName>
</protein>
<organism evidence="4 5">
    <name type="scientific">Gehongia tenuis</name>
    <dbReference type="NCBI Taxonomy" id="2763655"/>
    <lineage>
        <taxon>Bacteria</taxon>
        <taxon>Bacillati</taxon>
        <taxon>Bacillota</taxon>
        <taxon>Clostridia</taxon>
        <taxon>Christensenellales</taxon>
        <taxon>Christensenellaceae</taxon>
        <taxon>Gehongia</taxon>
    </lineage>
</organism>
<sequence>MFCPNCGKQLPDDAVFCDQCGEKISPAEGPQPIPAPPPTEPRKGEEKKVSQFIKKKGKILGIICAAVVIVAAAVIFLATRPLTVELNDYITAEFSGYDTMGDAFYQFDEEAFCQDYAGKIKYRAGGDVSSLLDDETICQMLVQECIAGDLSEDTDLSNGDEISYLWECDDDIAKEHFGVQLVYENLTFTVEGLEAAAEVDPFEDVELVFSGIAPNGEVSFVNNSEESFAYDLQYEVEPSNGLSNGDTVTVSLLQAESQEDRAYYLRSYGVMFTQTENTYTVEGLGAFVSELSEIDEAALEEMQARGEDALRAEAAKDWDEFVSLDNMSYLGSYLLTAKDADEEPNNVLYLVYQVQSTINVPEEELQESFTYYYTVSFENLVAEADGTMTVDLGNYRTSSDQFWKELGTQRYYYHGYADLDTLLRECVSVNVDRYSYETNIMPE</sequence>
<feature type="transmembrane region" description="Helical" evidence="2">
    <location>
        <begin position="59"/>
        <end position="78"/>
    </location>
</feature>
<evidence type="ECO:0000259" key="3">
    <source>
        <dbReference type="Pfam" id="PF13240"/>
    </source>
</evidence>
<keyword evidence="5" id="KW-1185">Reference proteome</keyword>
<accession>A0A926HL01</accession>
<name>A0A926HL01_9FIRM</name>
<keyword evidence="2" id="KW-0472">Membrane</keyword>
<dbReference type="Proteomes" id="UP000623172">
    <property type="component" value="Unassembled WGS sequence"/>
</dbReference>
<feature type="region of interest" description="Disordered" evidence="1">
    <location>
        <begin position="27"/>
        <end position="47"/>
    </location>
</feature>
<dbReference type="InterPro" id="IPR026870">
    <property type="entry name" value="Zinc_ribbon_dom"/>
</dbReference>
<feature type="compositionally biased region" description="Pro residues" evidence="1">
    <location>
        <begin position="29"/>
        <end position="39"/>
    </location>
</feature>